<feature type="domain" description="Ketosynthase family 3 (KS3)" evidence="4">
    <location>
        <begin position="33"/>
        <end position="445"/>
    </location>
</feature>
<dbReference type="InterPro" id="IPR050091">
    <property type="entry name" value="PKS_NRPS_Biosynth_Enz"/>
</dbReference>
<dbReference type="SUPFAM" id="SSF101173">
    <property type="entry name" value="Docking domain B of the erythromycin polyketide synthase (DEBS)"/>
    <property type="match status" value="1"/>
</dbReference>
<evidence type="ECO:0000256" key="3">
    <source>
        <dbReference type="ARBA" id="ARBA00023268"/>
    </source>
</evidence>
<dbReference type="Pfam" id="PF02801">
    <property type="entry name" value="Ketoacyl-synt_C"/>
    <property type="match status" value="1"/>
</dbReference>
<dbReference type="GO" id="GO:0004315">
    <property type="term" value="F:3-oxoacyl-[acyl-carrier-protein] synthase activity"/>
    <property type="evidence" value="ECO:0007669"/>
    <property type="project" value="InterPro"/>
</dbReference>
<evidence type="ECO:0000256" key="1">
    <source>
        <dbReference type="ARBA" id="ARBA00001957"/>
    </source>
</evidence>
<dbReference type="InterPro" id="IPR020841">
    <property type="entry name" value="PKS_Beta-ketoAc_synthase_dom"/>
</dbReference>
<dbReference type="SMART" id="SM00825">
    <property type="entry name" value="PKS_KS"/>
    <property type="match status" value="1"/>
</dbReference>
<dbReference type="PANTHER" id="PTHR43775:SF51">
    <property type="entry name" value="INACTIVE PHENOLPHTHIOCEROL SYNTHESIS POLYKETIDE SYNTHASE TYPE I PKS1-RELATED"/>
    <property type="match status" value="1"/>
</dbReference>
<dbReference type="Pfam" id="PF08990">
    <property type="entry name" value="Docking"/>
    <property type="match status" value="1"/>
</dbReference>
<dbReference type="InterPro" id="IPR016039">
    <property type="entry name" value="Thiolase-like"/>
</dbReference>
<dbReference type="Pfam" id="PF16197">
    <property type="entry name" value="KAsynt_C_assoc"/>
    <property type="match status" value="1"/>
</dbReference>
<dbReference type="STRING" id="121616.GA0070216_1521"/>
<reference evidence="6" key="1">
    <citation type="submission" date="2016-06" db="EMBL/GenBank/DDBJ databases">
        <authorList>
            <person name="Varghese N."/>
            <person name="Submissions Spin"/>
        </authorList>
    </citation>
    <scope>NUCLEOTIDE SEQUENCE [LARGE SCALE GENOMIC DNA]</scope>
    <source>
        <strain evidence="6">DSM 44100</strain>
    </source>
</reference>
<dbReference type="Gene3D" id="3.30.70.3290">
    <property type="match status" value="1"/>
</dbReference>
<evidence type="ECO:0000259" key="4">
    <source>
        <dbReference type="PROSITE" id="PS52004"/>
    </source>
</evidence>
<evidence type="ECO:0000256" key="2">
    <source>
        <dbReference type="ARBA" id="ARBA00022679"/>
    </source>
</evidence>
<dbReference type="GO" id="GO:0004312">
    <property type="term" value="F:fatty acid synthase activity"/>
    <property type="evidence" value="ECO:0007669"/>
    <property type="project" value="TreeGrafter"/>
</dbReference>
<dbReference type="Pfam" id="PF00109">
    <property type="entry name" value="ketoacyl-synt"/>
    <property type="match status" value="1"/>
</dbReference>
<dbReference type="PROSITE" id="PS52004">
    <property type="entry name" value="KS3_2"/>
    <property type="match status" value="1"/>
</dbReference>
<keyword evidence="6" id="KW-1185">Reference proteome</keyword>
<dbReference type="Proteomes" id="UP000198797">
    <property type="component" value="Unassembled WGS sequence"/>
</dbReference>
<name>A0A1C5AY03_9ACTN</name>
<dbReference type="GO" id="GO:0030639">
    <property type="term" value="P:polyketide biosynthetic process"/>
    <property type="evidence" value="ECO:0007669"/>
    <property type="project" value="UniProtKB-ARBA"/>
</dbReference>
<gene>
    <name evidence="5" type="ORF">GA0070216_1521</name>
</gene>
<dbReference type="InterPro" id="IPR014031">
    <property type="entry name" value="Ketoacyl_synth_C"/>
</dbReference>
<sequence>MANDDKLRTFLKRATAELQQANRRLREVEGRDQEPIAIVGMGCRYPGGVRSPEDLWRLVADGTDAISGFPTDRGWDVDGVYDPEPGKPGKSYTRQGGFLHDAADFDPGFFGMSPRDAVETDPQQRLLLEASWEAFEHGGIDPVAMKGSATGVFVGVMHHDYVDSTTSGSLVSGRVAYHLGLEGPAITVDTACSSSSVAMHLACQSLRKEECSLALAGGVAVMATPQLFVEFSKQRALSPDGRCRSFGDGADGAAWSEGVGVLVLERLSDAQRHGHRVYGVIRGSAVNQDGASNGLTAPNGPAQQRVIRAALANARLSVADVDVVEAHGTGTTLGDPIEAQAVLATYGRDRDRDRPLFLGSIKSNIGHAQAAAGVAGVIKMVMAMRYGTLPRTLHAETPSRQVDWDAGDVRLLTEPVAWPVVDRPRRAAVSSFGISGTNVHLIVEQAPAVEDVPPGATPPVTLWPVSGRSPEGLARQAARIAEYAAGTDARPVDVGFSLGAGRAGLEFRGVAVGRETA</sequence>
<dbReference type="InterPro" id="IPR018201">
    <property type="entry name" value="Ketoacyl_synth_AS"/>
</dbReference>
<dbReference type="PANTHER" id="PTHR43775">
    <property type="entry name" value="FATTY ACID SYNTHASE"/>
    <property type="match status" value="1"/>
</dbReference>
<keyword evidence="3" id="KW-0511">Multifunctional enzyme</keyword>
<dbReference type="InterPro" id="IPR032821">
    <property type="entry name" value="PKS_assoc"/>
</dbReference>
<dbReference type="PROSITE" id="PS00606">
    <property type="entry name" value="KS3_1"/>
    <property type="match status" value="1"/>
</dbReference>
<dbReference type="CDD" id="cd00833">
    <property type="entry name" value="PKS"/>
    <property type="match status" value="1"/>
</dbReference>
<dbReference type="InterPro" id="IPR015083">
    <property type="entry name" value="NorB/c/GfsB-D-like_docking"/>
</dbReference>
<dbReference type="FunFam" id="3.40.47.10:FF:000019">
    <property type="entry name" value="Polyketide synthase type I"/>
    <property type="match status" value="1"/>
</dbReference>
<evidence type="ECO:0000313" key="6">
    <source>
        <dbReference type="Proteomes" id="UP000198797"/>
    </source>
</evidence>
<evidence type="ECO:0000313" key="5">
    <source>
        <dbReference type="EMBL" id="SCF50092.1"/>
    </source>
</evidence>
<dbReference type="InterPro" id="IPR014030">
    <property type="entry name" value="Ketoacyl_synth_N"/>
</dbReference>
<comment type="cofactor">
    <cofactor evidence="1">
        <name>pantetheine 4'-phosphate</name>
        <dbReference type="ChEBI" id="CHEBI:47942"/>
    </cofactor>
</comment>
<dbReference type="EMBL" id="FMCU01000052">
    <property type="protein sequence ID" value="SCF50092.1"/>
    <property type="molecule type" value="Genomic_DNA"/>
</dbReference>
<dbReference type="RefSeq" id="WP_176739278.1">
    <property type="nucleotide sequence ID" value="NZ_FMCU01000052.1"/>
</dbReference>
<protein>
    <submittedName>
        <fullName evidence="5">Ketoacyl-synthetase C-terminal extension</fullName>
    </submittedName>
</protein>
<dbReference type="InterPro" id="IPR036299">
    <property type="entry name" value="Polyketide_synth_docking_sf"/>
</dbReference>
<dbReference type="SUPFAM" id="SSF53901">
    <property type="entry name" value="Thiolase-like"/>
    <property type="match status" value="1"/>
</dbReference>
<feature type="non-terminal residue" evidence="5">
    <location>
        <position position="517"/>
    </location>
</feature>
<keyword evidence="2" id="KW-0808">Transferase</keyword>
<organism evidence="5 6">
    <name type="scientific">Micromonospora matsumotoense</name>
    <dbReference type="NCBI Taxonomy" id="121616"/>
    <lineage>
        <taxon>Bacteria</taxon>
        <taxon>Bacillati</taxon>
        <taxon>Actinomycetota</taxon>
        <taxon>Actinomycetes</taxon>
        <taxon>Micromonosporales</taxon>
        <taxon>Micromonosporaceae</taxon>
        <taxon>Micromonospora</taxon>
    </lineage>
</organism>
<dbReference type="AlphaFoldDB" id="A0A1C5AY03"/>
<dbReference type="GO" id="GO:0006633">
    <property type="term" value="P:fatty acid biosynthetic process"/>
    <property type="evidence" value="ECO:0007669"/>
    <property type="project" value="InterPro"/>
</dbReference>
<proteinExistence type="predicted"/>
<dbReference type="Gene3D" id="3.40.47.10">
    <property type="match status" value="1"/>
</dbReference>
<accession>A0A1C5AY03</accession>